<protein>
    <submittedName>
        <fullName evidence="1">Uncharacterized protein</fullName>
    </submittedName>
</protein>
<name>A0AAW0X2G4_CHEQU</name>
<accession>A0AAW0X2G4</accession>
<dbReference type="AlphaFoldDB" id="A0AAW0X2G4"/>
<sequence>ENLAQAAISAAHSAYEVLENRSEAIFQRFDHSMDELENGPLVQTAKATVQRAAIVIEKPVGKIKQSRFVEEVSGVITEIENTEVVQAAKGRARQAYMYVEPISEKILSRVGSLDAD</sequence>
<feature type="non-terminal residue" evidence="1">
    <location>
        <position position="1"/>
    </location>
</feature>
<keyword evidence="2" id="KW-1185">Reference proteome</keyword>
<evidence type="ECO:0000313" key="2">
    <source>
        <dbReference type="Proteomes" id="UP001445076"/>
    </source>
</evidence>
<feature type="non-terminal residue" evidence="1">
    <location>
        <position position="116"/>
    </location>
</feature>
<organism evidence="1 2">
    <name type="scientific">Cherax quadricarinatus</name>
    <name type="common">Australian red claw crayfish</name>
    <dbReference type="NCBI Taxonomy" id="27406"/>
    <lineage>
        <taxon>Eukaryota</taxon>
        <taxon>Metazoa</taxon>
        <taxon>Ecdysozoa</taxon>
        <taxon>Arthropoda</taxon>
        <taxon>Crustacea</taxon>
        <taxon>Multicrustacea</taxon>
        <taxon>Malacostraca</taxon>
        <taxon>Eumalacostraca</taxon>
        <taxon>Eucarida</taxon>
        <taxon>Decapoda</taxon>
        <taxon>Pleocyemata</taxon>
        <taxon>Astacidea</taxon>
        <taxon>Parastacoidea</taxon>
        <taxon>Parastacidae</taxon>
        <taxon>Cherax</taxon>
    </lineage>
</organism>
<comment type="caution">
    <text evidence="1">The sequence shown here is derived from an EMBL/GenBank/DDBJ whole genome shotgun (WGS) entry which is preliminary data.</text>
</comment>
<dbReference type="Proteomes" id="UP001445076">
    <property type="component" value="Unassembled WGS sequence"/>
</dbReference>
<evidence type="ECO:0000313" key="1">
    <source>
        <dbReference type="EMBL" id="KAK8733906.1"/>
    </source>
</evidence>
<gene>
    <name evidence="1" type="ORF">OTU49_006239</name>
</gene>
<dbReference type="EMBL" id="JARKIK010000052">
    <property type="protein sequence ID" value="KAK8733906.1"/>
    <property type="molecule type" value="Genomic_DNA"/>
</dbReference>
<reference evidence="1 2" key="1">
    <citation type="journal article" date="2024" name="BMC Genomics">
        <title>Genome assembly of redclaw crayfish (Cherax quadricarinatus) provides insights into its immune adaptation and hypoxia tolerance.</title>
        <authorList>
            <person name="Liu Z."/>
            <person name="Zheng J."/>
            <person name="Li H."/>
            <person name="Fang K."/>
            <person name="Wang S."/>
            <person name="He J."/>
            <person name="Zhou D."/>
            <person name="Weng S."/>
            <person name="Chi M."/>
            <person name="Gu Z."/>
            <person name="He J."/>
            <person name="Li F."/>
            <person name="Wang M."/>
        </authorList>
    </citation>
    <scope>NUCLEOTIDE SEQUENCE [LARGE SCALE GENOMIC DNA]</scope>
    <source>
        <strain evidence="1">ZL_2023a</strain>
    </source>
</reference>
<proteinExistence type="predicted"/>